<gene>
    <name evidence="1" type="ORF">B296_00059145</name>
</gene>
<reference evidence="1 2" key="1">
    <citation type="journal article" date="2014" name="Agronomy (Basel)">
        <title>A Draft Genome Sequence for Ensete ventricosum, the Drought-Tolerant Tree Against Hunger.</title>
        <authorList>
            <person name="Harrison J."/>
            <person name="Moore K.A."/>
            <person name="Paszkiewicz K."/>
            <person name="Jones T."/>
            <person name="Grant M."/>
            <person name="Ambacheew D."/>
            <person name="Muzemil S."/>
            <person name="Studholme D.J."/>
        </authorList>
    </citation>
    <scope>NUCLEOTIDE SEQUENCE [LARGE SCALE GENOMIC DNA]</scope>
</reference>
<organism evidence="1 2">
    <name type="scientific">Ensete ventricosum</name>
    <name type="common">Abyssinian banana</name>
    <name type="synonym">Musa ensete</name>
    <dbReference type="NCBI Taxonomy" id="4639"/>
    <lineage>
        <taxon>Eukaryota</taxon>
        <taxon>Viridiplantae</taxon>
        <taxon>Streptophyta</taxon>
        <taxon>Embryophyta</taxon>
        <taxon>Tracheophyta</taxon>
        <taxon>Spermatophyta</taxon>
        <taxon>Magnoliopsida</taxon>
        <taxon>Liliopsida</taxon>
        <taxon>Zingiberales</taxon>
        <taxon>Musaceae</taxon>
        <taxon>Ensete</taxon>
    </lineage>
</organism>
<evidence type="ECO:0000313" key="1">
    <source>
        <dbReference type="EMBL" id="RRT35980.1"/>
    </source>
</evidence>
<dbReference type="EMBL" id="AMZH03024227">
    <property type="protein sequence ID" value="RRT35980.1"/>
    <property type="molecule type" value="Genomic_DNA"/>
</dbReference>
<dbReference type="Proteomes" id="UP000287651">
    <property type="component" value="Unassembled WGS sequence"/>
</dbReference>
<accession>A0A426X966</accession>
<evidence type="ECO:0000313" key="2">
    <source>
        <dbReference type="Proteomes" id="UP000287651"/>
    </source>
</evidence>
<sequence length="89" mass="9923">MEMSPGGDMVQRIMVEQFKAMQHTLEKSCEGLDHTKVVERDEEAATSLEGLSYPKQVLVIIEVDSKECYSVVEADLSITKKGMQMRGDG</sequence>
<name>A0A426X966_ENSVE</name>
<proteinExistence type="predicted"/>
<comment type="caution">
    <text evidence="1">The sequence shown here is derived from an EMBL/GenBank/DDBJ whole genome shotgun (WGS) entry which is preliminary data.</text>
</comment>
<dbReference type="AlphaFoldDB" id="A0A426X966"/>
<protein>
    <submittedName>
        <fullName evidence="1">Uncharacterized protein</fullName>
    </submittedName>
</protein>